<dbReference type="GO" id="GO:0042773">
    <property type="term" value="P:ATP synthesis coupled electron transport"/>
    <property type="evidence" value="ECO:0007669"/>
    <property type="project" value="InterPro"/>
</dbReference>
<dbReference type="RefSeq" id="WP_108665343.1">
    <property type="nucleotide sequence ID" value="NZ_CP031165.1"/>
</dbReference>
<sequence length="101" mass="10443">MTLDVLMVVAAALVGVGVYGAISQQSFVMIMMGIELIINGALLAGAALWAHAAGGVPKGQMLGVVVLTVMAVEAALGFAVMVGIYRVRKADITEKTKRLRG</sequence>
<organism evidence="6 7">
    <name type="scientific">Euzebya pacifica</name>
    <dbReference type="NCBI Taxonomy" id="1608957"/>
    <lineage>
        <taxon>Bacteria</taxon>
        <taxon>Bacillati</taxon>
        <taxon>Actinomycetota</taxon>
        <taxon>Nitriliruptoria</taxon>
        <taxon>Euzebyales</taxon>
    </lineage>
</organism>
<dbReference type="EC" id="7.1.1.-" evidence="5"/>
<keyword evidence="5" id="KW-1278">Translocase</keyword>
<keyword evidence="5" id="KW-0813">Transport</keyword>
<evidence type="ECO:0000256" key="2">
    <source>
        <dbReference type="ARBA" id="ARBA00022692"/>
    </source>
</evidence>
<reference evidence="6 7" key="1">
    <citation type="submission" date="2018-09" db="EMBL/GenBank/DDBJ databases">
        <title>Complete genome sequence of Euzebya sp. DY32-46 isolated from seawater of Pacific Ocean.</title>
        <authorList>
            <person name="Xu L."/>
            <person name="Wu Y.-H."/>
            <person name="Xu X.-W."/>
        </authorList>
    </citation>
    <scope>NUCLEOTIDE SEQUENCE [LARGE SCALE GENOMIC DNA]</scope>
    <source>
        <strain evidence="6 7">DY32-46</strain>
    </source>
</reference>
<feature type="transmembrane region" description="Helical" evidence="5">
    <location>
        <begin position="6"/>
        <end position="22"/>
    </location>
</feature>
<dbReference type="OrthoDB" id="9810120at2"/>
<feature type="transmembrane region" description="Helical" evidence="5">
    <location>
        <begin position="29"/>
        <end position="50"/>
    </location>
</feature>
<dbReference type="Pfam" id="PF00420">
    <property type="entry name" value="Oxidored_q2"/>
    <property type="match status" value="1"/>
</dbReference>
<proteinExistence type="inferred from homology"/>
<evidence type="ECO:0000256" key="1">
    <source>
        <dbReference type="ARBA" id="ARBA00004141"/>
    </source>
</evidence>
<dbReference type="GO" id="GO:0050136">
    <property type="term" value="F:NADH dehydrogenase (quinone) (non-electrogenic) activity"/>
    <property type="evidence" value="ECO:0007669"/>
    <property type="project" value="UniProtKB-UniRule"/>
</dbReference>
<evidence type="ECO:0000256" key="4">
    <source>
        <dbReference type="ARBA" id="ARBA00023136"/>
    </source>
</evidence>
<dbReference type="AlphaFoldDB" id="A0A346XY49"/>
<dbReference type="HAMAP" id="MF_01456">
    <property type="entry name" value="NDH1_NuoK"/>
    <property type="match status" value="1"/>
</dbReference>
<dbReference type="EMBL" id="CP031165">
    <property type="protein sequence ID" value="AXV07146.1"/>
    <property type="molecule type" value="Genomic_DNA"/>
</dbReference>
<gene>
    <name evidence="5" type="primary">nuoK</name>
    <name evidence="6" type="ORF">DVS28_a2465</name>
</gene>
<comment type="subunit">
    <text evidence="5">NDH-1 is composed of 14 different subunits. Subunits NuoA, H, J, K, L, M, N constitute the membrane sector of the complex.</text>
</comment>
<protein>
    <recommendedName>
        <fullName evidence="5">NADH-quinone oxidoreductase subunit K</fullName>
        <ecNumber evidence="5">7.1.1.-</ecNumber>
    </recommendedName>
    <alternativeName>
        <fullName evidence="5">NADH dehydrogenase I subunit K</fullName>
    </alternativeName>
    <alternativeName>
        <fullName evidence="5">NDH-1 subunit K</fullName>
    </alternativeName>
</protein>
<feature type="transmembrane region" description="Helical" evidence="5">
    <location>
        <begin position="62"/>
        <end position="85"/>
    </location>
</feature>
<keyword evidence="5" id="KW-0520">NAD</keyword>
<name>A0A346XY49_9ACTN</name>
<dbReference type="Proteomes" id="UP000264006">
    <property type="component" value="Chromosome"/>
</dbReference>
<dbReference type="GO" id="GO:0048038">
    <property type="term" value="F:quinone binding"/>
    <property type="evidence" value="ECO:0007669"/>
    <property type="project" value="UniProtKB-KW"/>
</dbReference>
<comment type="catalytic activity">
    <reaction evidence="5">
        <text>a quinone + NADH + 5 H(+)(in) = a quinol + NAD(+) + 4 H(+)(out)</text>
        <dbReference type="Rhea" id="RHEA:57888"/>
        <dbReference type="ChEBI" id="CHEBI:15378"/>
        <dbReference type="ChEBI" id="CHEBI:24646"/>
        <dbReference type="ChEBI" id="CHEBI:57540"/>
        <dbReference type="ChEBI" id="CHEBI:57945"/>
        <dbReference type="ChEBI" id="CHEBI:132124"/>
    </reaction>
</comment>
<keyword evidence="5" id="KW-1003">Cell membrane</keyword>
<accession>A0A346XY49</accession>
<keyword evidence="3 5" id="KW-1133">Transmembrane helix</keyword>
<keyword evidence="2 5" id="KW-0812">Transmembrane</keyword>
<comment type="subcellular location">
    <subcellularLocation>
        <location evidence="5">Cell membrane</location>
        <topology evidence="5">Multi-pass membrane protein</topology>
    </subcellularLocation>
    <subcellularLocation>
        <location evidence="1">Membrane</location>
        <topology evidence="1">Multi-pass membrane protein</topology>
    </subcellularLocation>
</comment>
<dbReference type="InterPro" id="IPR039428">
    <property type="entry name" value="NUOK/Mnh_C1-like"/>
</dbReference>
<comment type="similarity">
    <text evidence="5">Belongs to the complex I subunit 4L family.</text>
</comment>
<keyword evidence="5" id="KW-0874">Quinone</keyword>
<evidence type="ECO:0000313" key="7">
    <source>
        <dbReference type="Proteomes" id="UP000264006"/>
    </source>
</evidence>
<evidence type="ECO:0000256" key="3">
    <source>
        <dbReference type="ARBA" id="ARBA00022989"/>
    </source>
</evidence>
<keyword evidence="4 5" id="KW-0472">Membrane</keyword>
<evidence type="ECO:0000313" key="6">
    <source>
        <dbReference type="EMBL" id="AXV07146.1"/>
    </source>
</evidence>
<evidence type="ECO:0000256" key="5">
    <source>
        <dbReference type="HAMAP-Rule" id="MF_01456"/>
    </source>
</evidence>
<dbReference type="InterPro" id="IPR001133">
    <property type="entry name" value="NADH_UbQ_OxRdtase_chain4L/K"/>
</dbReference>
<dbReference type="Gene3D" id="1.10.287.3510">
    <property type="match status" value="1"/>
</dbReference>
<comment type="function">
    <text evidence="5">NDH-1 shuttles electrons from NADH, via FMN and iron-sulfur (Fe-S) centers, to quinones in the respiratory chain. The immediate electron acceptor for the enzyme in this species is believed to be a menaquinone. Couples the redox reaction to proton translocation (for every two electrons transferred, four hydrogen ions are translocated across the cytoplasmic membrane), and thus conserves the redox energy in a proton gradient.</text>
</comment>
<keyword evidence="7" id="KW-1185">Reference proteome</keyword>
<dbReference type="KEGG" id="euz:DVS28_a2465"/>
<keyword evidence="6" id="KW-0830">Ubiquinone</keyword>
<dbReference type="GO" id="GO:0005886">
    <property type="term" value="C:plasma membrane"/>
    <property type="evidence" value="ECO:0007669"/>
    <property type="project" value="UniProtKB-SubCell"/>
</dbReference>